<reference evidence="2 3" key="2">
    <citation type="journal article" date="2018" name="Int. J. Syst. Evol. Microbiol.">
        <title>Burkholderia insecticola sp. nov., a gut symbiotic bacterium of the bean bug Riptortus pedestris.</title>
        <authorList>
            <person name="Takeshita K."/>
            <person name="Tamaki H."/>
            <person name="Ohbayashi T."/>
            <person name="Meng X.-Y."/>
            <person name="Sone T."/>
            <person name="Mitani Y."/>
            <person name="Peeters C."/>
            <person name="Kikuchi Y."/>
            <person name="Vandamme P."/>
        </authorList>
    </citation>
    <scope>NUCLEOTIDE SEQUENCE [LARGE SCALE GENOMIC DNA]</scope>
    <source>
        <strain evidence="2">RPE64</strain>
    </source>
</reference>
<evidence type="ECO:0000313" key="2">
    <source>
        <dbReference type="EMBL" id="BAN25935.1"/>
    </source>
</evidence>
<dbReference type="HOGENOM" id="CLU_3197060_0_0_4"/>
<dbReference type="KEGG" id="buo:BRPE64_BCDS12740"/>
<feature type="region of interest" description="Disordered" evidence="1">
    <location>
        <begin position="26"/>
        <end position="45"/>
    </location>
</feature>
<organism evidence="2 3">
    <name type="scientific">Caballeronia insecticola</name>
    <dbReference type="NCBI Taxonomy" id="758793"/>
    <lineage>
        <taxon>Bacteria</taxon>
        <taxon>Pseudomonadati</taxon>
        <taxon>Pseudomonadota</taxon>
        <taxon>Betaproteobacteria</taxon>
        <taxon>Burkholderiales</taxon>
        <taxon>Burkholderiaceae</taxon>
        <taxon>Caballeronia</taxon>
    </lineage>
</organism>
<name>R4WXH9_9BURK</name>
<dbReference type="PATRIC" id="fig|758793.3.peg.4183"/>
<dbReference type="Proteomes" id="UP000013966">
    <property type="component" value="Chromosome 2"/>
</dbReference>
<keyword evidence="3" id="KW-1185">Reference proteome</keyword>
<dbReference type="AlphaFoldDB" id="R4WXH9"/>
<accession>R4WXH9</accession>
<protein>
    <submittedName>
        <fullName evidence="2">Uncharacterized protein</fullName>
    </submittedName>
</protein>
<dbReference type="EMBL" id="AP013059">
    <property type="protein sequence ID" value="BAN25935.1"/>
    <property type="molecule type" value="Genomic_DNA"/>
</dbReference>
<gene>
    <name evidence="2" type="ORF">BRPE64_BCDS12740</name>
</gene>
<evidence type="ECO:0000313" key="3">
    <source>
        <dbReference type="Proteomes" id="UP000013966"/>
    </source>
</evidence>
<evidence type="ECO:0000256" key="1">
    <source>
        <dbReference type="SAM" id="MobiDB-lite"/>
    </source>
</evidence>
<sequence length="45" mass="5016">MVLQRVETGRRGGAGSRRTLLSKFGRTNSRRAESKGIFEPSRIPV</sequence>
<reference evidence="2 3" key="1">
    <citation type="journal article" date="2013" name="Genome Announc.">
        <title>Complete Genome Sequence of Burkholderia sp. Strain RPE64, Bacterial Symbiont of the Bean Bug Riptortus pedestris.</title>
        <authorList>
            <person name="Shibata T.F."/>
            <person name="Maeda T."/>
            <person name="Nikoh N."/>
            <person name="Yamaguchi K."/>
            <person name="Oshima K."/>
            <person name="Hattori M."/>
            <person name="Nishiyama T."/>
            <person name="Hasebe M."/>
            <person name="Fukatsu T."/>
            <person name="Kikuchi Y."/>
            <person name="Shigenobu S."/>
        </authorList>
    </citation>
    <scope>NUCLEOTIDE SEQUENCE [LARGE SCALE GENOMIC DNA]</scope>
</reference>
<proteinExistence type="predicted"/>